<protein>
    <recommendedName>
        <fullName evidence="4">N-acetyltransferase domain-containing protein</fullName>
    </recommendedName>
</protein>
<dbReference type="Gene3D" id="3.40.630.30">
    <property type="match status" value="1"/>
</dbReference>
<gene>
    <name evidence="5" type="ORF">CVLEPA_LOCUS1285</name>
</gene>
<evidence type="ECO:0000313" key="5">
    <source>
        <dbReference type="EMBL" id="CAK8672325.1"/>
    </source>
</evidence>
<comment type="similarity">
    <text evidence="1">Belongs to the acetyltransferase family. GNAT subfamily.</text>
</comment>
<name>A0ABP0EXX0_CLALP</name>
<dbReference type="EMBL" id="CAWYQH010000001">
    <property type="protein sequence ID" value="CAK8672325.1"/>
    <property type="molecule type" value="Genomic_DNA"/>
</dbReference>
<dbReference type="Pfam" id="PF13302">
    <property type="entry name" value="Acetyltransf_3"/>
    <property type="match status" value="1"/>
</dbReference>
<sequence>MKFNEDVMLVGVNVALVPYKRKHVEKYNSWMQNPELQNLTASEPLSLEEEFEMQELWQKDETKLTFIVLDVNKLRKKLRHCYESNNHPNEIEPDQEHKNVMSQKIQHLEQQCMVGDVNLFFNEVDKGNAEISVMIAEKDCRRKGYGFQTACLMMNYAKRELNVDTFTAKIGTDNKASKALFEKLNFEEVGRSIVFQEVTMQVTAKSITSIDFNHTSYGFMTEYFKSDNST</sequence>
<dbReference type="InterPro" id="IPR016181">
    <property type="entry name" value="Acyl_CoA_acyltransferase"/>
</dbReference>
<evidence type="ECO:0000256" key="1">
    <source>
        <dbReference type="ARBA" id="ARBA00009342"/>
    </source>
</evidence>
<evidence type="ECO:0000256" key="2">
    <source>
        <dbReference type="ARBA" id="ARBA00022679"/>
    </source>
</evidence>
<comment type="caution">
    <text evidence="5">The sequence shown here is derived from an EMBL/GenBank/DDBJ whole genome shotgun (WGS) entry which is preliminary data.</text>
</comment>
<keyword evidence="3" id="KW-0012">Acyltransferase</keyword>
<reference evidence="5 6" key="1">
    <citation type="submission" date="2024-02" db="EMBL/GenBank/DDBJ databases">
        <authorList>
            <person name="Daric V."/>
            <person name="Darras S."/>
        </authorList>
    </citation>
    <scope>NUCLEOTIDE SEQUENCE [LARGE SCALE GENOMIC DNA]</scope>
</reference>
<feature type="domain" description="N-acetyltransferase" evidence="4">
    <location>
        <begin position="15"/>
        <end position="187"/>
    </location>
</feature>
<dbReference type="PANTHER" id="PTHR13256">
    <property type="entry name" value="N-ACETYLTRANSFERASE 9"/>
    <property type="match status" value="1"/>
</dbReference>
<proteinExistence type="inferred from homology"/>
<keyword evidence="6" id="KW-1185">Reference proteome</keyword>
<accession>A0ABP0EXX0</accession>
<dbReference type="SUPFAM" id="SSF55729">
    <property type="entry name" value="Acyl-CoA N-acyltransferases (Nat)"/>
    <property type="match status" value="1"/>
</dbReference>
<dbReference type="InterPro" id="IPR039135">
    <property type="entry name" value="NAT9-like"/>
</dbReference>
<evidence type="ECO:0000259" key="4">
    <source>
        <dbReference type="Pfam" id="PF13302"/>
    </source>
</evidence>
<keyword evidence="2" id="KW-0808">Transferase</keyword>
<evidence type="ECO:0000256" key="3">
    <source>
        <dbReference type="ARBA" id="ARBA00023315"/>
    </source>
</evidence>
<dbReference type="PANTHER" id="PTHR13256:SF16">
    <property type="entry name" value="ALPHA_BETA-TUBULIN-N-ACETYLTRANSFERASE 9"/>
    <property type="match status" value="1"/>
</dbReference>
<evidence type="ECO:0000313" key="6">
    <source>
        <dbReference type="Proteomes" id="UP001642483"/>
    </source>
</evidence>
<dbReference type="Proteomes" id="UP001642483">
    <property type="component" value="Unassembled WGS sequence"/>
</dbReference>
<dbReference type="InterPro" id="IPR000182">
    <property type="entry name" value="GNAT_dom"/>
</dbReference>
<organism evidence="5 6">
    <name type="scientific">Clavelina lepadiformis</name>
    <name type="common">Light-bulb sea squirt</name>
    <name type="synonym">Ascidia lepadiformis</name>
    <dbReference type="NCBI Taxonomy" id="159417"/>
    <lineage>
        <taxon>Eukaryota</taxon>
        <taxon>Metazoa</taxon>
        <taxon>Chordata</taxon>
        <taxon>Tunicata</taxon>
        <taxon>Ascidiacea</taxon>
        <taxon>Aplousobranchia</taxon>
        <taxon>Clavelinidae</taxon>
        <taxon>Clavelina</taxon>
    </lineage>
</organism>